<evidence type="ECO:0000256" key="9">
    <source>
        <dbReference type="PROSITE-ProRule" id="PRU00196"/>
    </source>
</evidence>
<dbReference type="Gene3D" id="3.10.250.10">
    <property type="entry name" value="SRCR-like domain"/>
    <property type="match status" value="2"/>
</dbReference>
<keyword evidence="2 10" id="KW-0812">Transmembrane</keyword>
<evidence type="ECO:0000256" key="1">
    <source>
        <dbReference type="ARBA" id="ARBA00004167"/>
    </source>
</evidence>
<evidence type="ECO:0000256" key="8">
    <source>
        <dbReference type="ARBA" id="ARBA00023180"/>
    </source>
</evidence>
<keyword evidence="14" id="KW-1185">Reference proteome</keyword>
<evidence type="ECO:0000256" key="2">
    <source>
        <dbReference type="ARBA" id="ARBA00022692"/>
    </source>
</evidence>
<gene>
    <name evidence="13" type="ORF">GBAR_LOCUS3627</name>
</gene>
<keyword evidence="7 9" id="KW-1015">Disulfide bond</keyword>
<evidence type="ECO:0000256" key="11">
    <source>
        <dbReference type="SAM" id="SignalP"/>
    </source>
</evidence>
<keyword evidence="4" id="KW-0677">Repeat</keyword>
<feature type="chain" id="PRO_5041266880" evidence="11">
    <location>
        <begin position="28"/>
        <end position="348"/>
    </location>
</feature>
<dbReference type="EMBL" id="CASHTH010000517">
    <property type="protein sequence ID" value="CAI8003366.1"/>
    <property type="molecule type" value="Genomic_DNA"/>
</dbReference>
<keyword evidence="5 10" id="KW-1133">Transmembrane helix</keyword>
<evidence type="ECO:0000313" key="14">
    <source>
        <dbReference type="Proteomes" id="UP001174909"/>
    </source>
</evidence>
<dbReference type="PROSITE" id="PS50287">
    <property type="entry name" value="SRCR_2"/>
    <property type="match status" value="2"/>
</dbReference>
<dbReference type="GO" id="GO:0016020">
    <property type="term" value="C:membrane"/>
    <property type="evidence" value="ECO:0007669"/>
    <property type="project" value="UniProtKB-SubCell"/>
</dbReference>
<keyword evidence="8" id="KW-0325">Glycoprotein</keyword>
<feature type="domain" description="SRCR" evidence="12">
    <location>
        <begin position="181"/>
        <end position="281"/>
    </location>
</feature>
<dbReference type="FunFam" id="3.10.250.10:FF:000016">
    <property type="entry name" value="Scavenger receptor cysteine-rich protein type 12"/>
    <property type="match status" value="1"/>
</dbReference>
<comment type="subcellular location">
    <subcellularLocation>
        <location evidence="1">Membrane</location>
        <topology evidence="1">Single-pass membrane protein</topology>
    </subcellularLocation>
</comment>
<dbReference type="InterPro" id="IPR036772">
    <property type="entry name" value="SRCR-like_dom_sf"/>
</dbReference>
<feature type="signal peptide" evidence="11">
    <location>
        <begin position="1"/>
        <end position="27"/>
    </location>
</feature>
<feature type="transmembrane region" description="Helical" evidence="10">
    <location>
        <begin position="307"/>
        <end position="333"/>
    </location>
</feature>
<keyword evidence="13" id="KW-0675">Receptor</keyword>
<evidence type="ECO:0000259" key="12">
    <source>
        <dbReference type="PROSITE" id="PS50287"/>
    </source>
</evidence>
<keyword evidence="3 11" id="KW-0732">Signal</keyword>
<proteinExistence type="predicted"/>
<evidence type="ECO:0000256" key="7">
    <source>
        <dbReference type="ARBA" id="ARBA00023157"/>
    </source>
</evidence>
<dbReference type="Proteomes" id="UP001174909">
    <property type="component" value="Unassembled WGS sequence"/>
</dbReference>
<dbReference type="AlphaFoldDB" id="A0AA35W533"/>
<evidence type="ECO:0000256" key="3">
    <source>
        <dbReference type="ARBA" id="ARBA00022729"/>
    </source>
</evidence>
<accession>A0AA35W533</accession>
<name>A0AA35W533_GEOBA</name>
<dbReference type="InterPro" id="IPR001190">
    <property type="entry name" value="SRCR"/>
</dbReference>
<reference evidence="13" key="1">
    <citation type="submission" date="2023-03" db="EMBL/GenBank/DDBJ databases">
        <authorList>
            <person name="Steffen K."/>
            <person name="Cardenas P."/>
        </authorList>
    </citation>
    <scope>NUCLEOTIDE SEQUENCE</scope>
</reference>
<keyword evidence="6 10" id="KW-0472">Membrane</keyword>
<sequence>MAEGVSAKRGLLEPFLLLLCAVQLCTTYPQYDYYDPMLSDFEFGGWSNGDLKLEGQGSTAMAGRLEIYINTANRGDGEDNLGEWGTVNGRKFGLREANVACRQLGFYSASHWNYSIYTEFGVGNGTIFLSGLKCSSRYQQHLLRCKHSGIGSPTYHYTHDQDVAIFCNPVPIWSRPYKGQVRLISSNLTRPSSGRVEVHQKNQWGTVCASAMSQGAADSVCRQLGFTNALGRGISSEPGSGVIWVGETSCSGSRRCFTSCFQSHKHTYGCNHTQDSAISCTFDFSKKSKSAGNKSACKITGFPLSQLIFYVCGGLALFLLLAFVGILVVAMGYKIKKKLSQKNYDTLQ</sequence>
<dbReference type="Pfam" id="PF00530">
    <property type="entry name" value="SRCR"/>
    <property type="match status" value="2"/>
</dbReference>
<evidence type="ECO:0000256" key="6">
    <source>
        <dbReference type="ARBA" id="ARBA00023136"/>
    </source>
</evidence>
<dbReference type="PRINTS" id="PR00258">
    <property type="entry name" value="SPERACTRCPTR"/>
</dbReference>
<dbReference type="SMART" id="SM00202">
    <property type="entry name" value="SR"/>
    <property type="match status" value="2"/>
</dbReference>
<evidence type="ECO:0000256" key="5">
    <source>
        <dbReference type="ARBA" id="ARBA00022989"/>
    </source>
</evidence>
<feature type="disulfide bond" evidence="9">
    <location>
        <begin position="250"/>
        <end position="260"/>
    </location>
</feature>
<evidence type="ECO:0000256" key="4">
    <source>
        <dbReference type="ARBA" id="ARBA00022737"/>
    </source>
</evidence>
<feature type="domain" description="SRCR" evidence="12">
    <location>
        <begin position="51"/>
        <end position="168"/>
    </location>
</feature>
<dbReference type="SUPFAM" id="SSF56487">
    <property type="entry name" value="SRCR-like"/>
    <property type="match status" value="2"/>
</dbReference>
<dbReference type="PANTHER" id="PTHR19331">
    <property type="entry name" value="SCAVENGER RECEPTOR DOMAIN-CONTAINING"/>
    <property type="match status" value="1"/>
</dbReference>
<evidence type="ECO:0000313" key="13">
    <source>
        <dbReference type="EMBL" id="CAI8003366.1"/>
    </source>
</evidence>
<protein>
    <submittedName>
        <fullName evidence="13">Scavenger receptor cysteine-rich type 1 protein M130</fullName>
    </submittedName>
</protein>
<comment type="caution">
    <text evidence="9">Lacks conserved residue(s) required for the propagation of feature annotation.</text>
</comment>
<organism evidence="13 14">
    <name type="scientific">Geodia barretti</name>
    <name type="common">Barrett's horny sponge</name>
    <dbReference type="NCBI Taxonomy" id="519541"/>
    <lineage>
        <taxon>Eukaryota</taxon>
        <taxon>Metazoa</taxon>
        <taxon>Porifera</taxon>
        <taxon>Demospongiae</taxon>
        <taxon>Heteroscleromorpha</taxon>
        <taxon>Tetractinellida</taxon>
        <taxon>Astrophorina</taxon>
        <taxon>Geodiidae</taxon>
        <taxon>Geodia</taxon>
    </lineage>
</organism>
<evidence type="ECO:0000256" key="10">
    <source>
        <dbReference type="SAM" id="Phobius"/>
    </source>
</evidence>
<comment type="caution">
    <text evidence="13">The sequence shown here is derived from an EMBL/GenBank/DDBJ whole genome shotgun (WGS) entry which is preliminary data.</text>
</comment>